<dbReference type="EMBL" id="CP060714">
    <property type="protein sequence ID" value="QNN58659.1"/>
    <property type="molecule type" value="Genomic_DNA"/>
</dbReference>
<evidence type="ECO:0000313" key="1">
    <source>
        <dbReference type="EMBL" id="QNN58659.1"/>
    </source>
</evidence>
<sequence length="85" mass="9296">MSTAYATIHGLVTYREGEGVPMTIPEGPVELSFSPDSVTLSWMDDARTAGLTAIPRDEYDRYVKEGKIVILSRSGNSNSNSDSRK</sequence>
<organism evidence="1 2">
    <name type="scientific">Diaphorobacter ruginosibacter</name>
    <dbReference type="NCBI Taxonomy" id="1715720"/>
    <lineage>
        <taxon>Bacteria</taxon>
        <taxon>Pseudomonadati</taxon>
        <taxon>Pseudomonadota</taxon>
        <taxon>Betaproteobacteria</taxon>
        <taxon>Burkholderiales</taxon>
        <taxon>Comamonadaceae</taxon>
        <taxon>Diaphorobacter</taxon>
    </lineage>
</organism>
<evidence type="ECO:0000313" key="2">
    <source>
        <dbReference type="Proteomes" id="UP000515811"/>
    </source>
</evidence>
<protein>
    <submittedName>
        <fullName evidence="1">Uncharacterized protein</fullName>
    </submittedName>
</protein>
<dbReference type="Proteomes" id="UP000515811">
    <property type="component" value="Chromosome"/>
</dbReference>
<dbReference type="RefSeq" id="WP_187599227.1">
    <property type="nucleotide sequence ID" value="NZ_CP060714.1"/>
</dbReference>
<gene>
    <name evidence="1" type="ORF">H9K76_07525</name>
</gene>
<proteinExistence type="predicted"/>
<reference evidence="1 2" key="1">
    <citation type="submission" date="2020-08" db="EMBL/GenBank/DDBJ databases">
        <title>Genome sequence of Diaphorobacter ruginosibacter DSM 27467T.</title>
        <authorList>
            <person name="Hyun D.-W."/>
            <person name="Bae J.-W."/>
        </authorList>
    </citation>
    <scope>NUCLEOTIDE SEQUENCE [LARGE SCALE GENOMIC DNA]</scope>
    <source>
        <strain evidence="1 2">DSM 27467</strain>
    </source>
</reference>
<name>A0A7G9RST4_9BURK</name>
<keyword evidence="2" id="KW-1185">Reference proteome</keyword>
<accession>A0A7G9RST4</accession>
<dbReference type="AlphaFoldDB" id="A0A7G9RST4"/>
<dbReference type="KEGG" id="drg:H9K76_07525"/>